<gene>
    <name evidence="2" type="ORF">EAI_11455</name>
</gene>
<keyword evidence="3" id="KW-1185">Reference proteome</keyword>
<evidence type="ECO:0000256" key="1">
    <source>
        <dbReference type="SAM" id="MobiDB-lite"/>
    </source>
</evidence>
<dbReference type="AlphaFoldDB" id="E2BS12"/>
<dbReference type="EMBL" id="GL450107">
    <property type="protein sequence ID" value="EFN81528.1"/>
    <property type="molecule type" value="Genomic_DNA"/>
</dbReference>
<name>E2BS12_HARSA</name>
<evidence type="ECO:0000313" key="2">
    <source>
        <dbReference type="EMBL" id="EFN81528.1"/>
    </source>
</evidence>
<dbReference type="InParanoid" id="E2BS12"/>
<sequence>MRRFQIPARIPEYLFGYHKQREKEEEEEEEEEEEKKEDRPAGNVLADSPFSIAPPCATLTTSSGSSSTTTTTIATVAAIATLCSLHATPKHPGPRDIKMDQGTVQSCAVVALIRQVVELLRECYLNMLIPTWPVGAHPKPPQSSDTQLTGQRPAVADSNSDDTDDKRAASTFAIALREKKIATEIATEPSKSHHAAPLSGTTALNESNIHVSSRYEMYTGKTCNSPAKERSYPNLLCAAKSSSNVDPYLLGTSKIEER</sequence>
<protein>
    <submittedName>
        <fullName evidence="2">Uncharacterized protein</fullName>
    </submittedName>
</protein>
<feature type="compositionally biased region" description="Acidic residues" evidence="1">
    <location>
        <begin position="24"/>
        <end position="35"/>
    </location>
</feature>
<reference evidence="2 3" key="1">
    <citation type="journal article" date="2010" name="Science">
        <title>Genomic comparison of the ants Camponotus floridanus and Harpegnathos saltator.</title>
        <authorList>
            <person name="Bonasio R."/>
            <person name="Zhang G."/>
            <person name="Ye C."/>
            <person name="Mutti N.S."/>
            <person name="Fang X."/>
            <person name="Qin N."/>
            <person name="Donahue G."/>
            <person name="Yang P."/>
            <person name="Li Q."/>
            <person name="Li C."/>
            <person name="Zhang P."/>
            <person name="Huang Z."/>
            <person name="Berger S.L."/>
            <person name="Reinberg D."/>
            <person name="Wang J."/>
            <person name="Liebig J."/>
        </authorList>
    </citation>
    <scope>NUCLEOTIDE SEQUENCE [LARGE SCALE GENOMIC DNA]</scope>
    <source>
        <strain evidence="2 3">R22 G/1</strain>
    </source>
</reference>
<organism evidence="3">
    <name type="scientific">Harpegnathos saltator</name>
    <name type="common">Jerdon's jumping ant</name>
    <dbReference type="NCBI Taxonomy" id="610380"/>
    <lineage>
        <taxon>Eukaryota</taxon>
        <taxon>Metazoa</taxon>
        <taxon>Ecdysozoa</taxon>
        <taxon>Arthropoda</taxon>
        <taxon>Hexapoda</taxon>
        <taxon>Insecta</taxon>
        <taxon>Pterygota</taxon>
        <taxon>Neoptera</taxon>
        <taxon>Endopterygota</taxon>
        <taxon>Hymenoptera</taxon>
        <taxon>Apocrita</taxon>
        <taxon>Aculeata</taxon>
        <taxon>Formicoidea</taxon>
        <taxon>Formicidae</taxon>
        <taxon>Ponerinae</taxon>
        <taxon>Ponerini</taxon>
        <taxon>Harpegnathos</taxon>
    </lineage>
</organism>
<feature type="region of interest" description="Disordered" evidence="1">
    <location>
        <begin position="136"/>
        <end position="166"/>
    </location>
</feature>
<dbReference type="Proteomes" id="UP000008237">
    <property type="component" value="Unassembled WGS sequence"/>
</dbReference>
<accession>E2BS12</accession>
<proteinExistence type="predicted"/>
<feature type="region of interest" description="Disordered" evidence="1">
    <location>
        <begin position="15"/>
        <end position="47"/>
    </location>
</feature>
<evidence type="ECO:0000313" key="3">
    <source>
        <dbReference type="Proteomes" id="UP000008237"/>
    </source>
</evidence>